<name>A0A1M7E8R1_9FLAO</name>
<dbReference type="AlphaFoldDB" id="A0A1M7E8R1"/>
<evidence type="ECO:0000313" key="3">
    <source>
        <dbReference type="Proteomes" id="UP000093508"/>
    </source>
</evidence>
<accession>A0A1M7E8R1</accession>
<gene>
    <name evidence="1" type="ORF">BBH99_19600</name>
    <name evidence="2" type="ORF">SAMN05444407_10771</name>
</gene>
<dbReference type="STRING" id="1423959.SAMN05444407_10771"/>
<dbReference type="OrthoDB" id="1274653at2"/>
<keyword evidence="3" id="KW-1185">Reference proteome</keyword>
<proteinExistence type="predicted"/>
<dbReference type="EMBL" id="FRBM01000007">
    <property type="protein sequence ID" value="SHL88050.1"/>
    <property type="molecule type" value="Genomic_DNA"/>
</dbReference>
<evidence type="ECO:0000313" key="4">
    <source>
        <dbReference type="Proteomes" id="UP000184069"/>
    </source>
</evidence>
<dbReference type="Proteomes" id="UP000093508">
    <property type="component" value="Unassembled WGS sequence"/>
</dbReference>
<protein>
    <submittedName>
        <fullName evidence="2">Uncharacterized protein</fullName>
    </submittedName>
</protein>
<evidence type="ECO:0000313" key="2">
    <source>
        <dbReference type="EMBL" id="SHL88050.1"/>
    </source>
</evidence>
<dbReference type="Proteomes" id="UP000184069">
    <property type="component" value="Unassembled WGS sequence"/>
</dbReference>
<organism evidence="2 4">
    <name type="scientific">Chryseobacterium contaminans</name>
    <dbReference type="NCBI Taxonomy" id="1423959"/>
    <lineage>
        <taxon>Bacteria</taxon>
        <taxon>Pseudomonadati</taxon>
        <taxon>Bacteroidota</taxon>
        <taxon>Flavobacteriia</taxon>
        <taxon>Flavobacteriales</taxon>
        <taxon>Weeksellaceae</taxon>
        <taxon>Chryseobacterium group</taxon>
        <taxon>Chryseobacterium</taxon>
    </lineage>
</organism>
<dbReference type="RefSeq" id="WP_066694153.1">
    <property type="nucleotide sequence ID" value="NZ_FRBM01000007.1"/>
</dbReference>
<evidence type="ECO:0000313" key="1">
    <source>
        <dbReference type="EMBL" id="OCA79223.1"/>
    </source>
</evidence>
<dbReference type="EMBL" id="MAYF01000105">
    <property type="protein sequence ID" value="OCA79223.1"/>
    <property type="molecule type" value="Genomic_DNA"/>
</dbReference>
<reference evidence="1 3" key="1">
    <citation type="submission" date="2016-07" db="EMBL/GenBank/DDBJ databases">
        <authorList>
            <person name="Jeong J.-J."/>
            <person name="Kim D.W."/>
            <person name="Sang M.K."/>
            <person name="Choi I.-G."/>
            <person name="Kim K.D."/>
        </authorList>
    </citation>
    <scope>NUCLEOTIDE SEQUENCE [LARGE SCALE GENOMIC DNA]</scope>
    <source>
        <strain evidence="1 3">C-26</strain>
    </source>
</reference>
<sequence length="182" mass="21787">MTQAEILTLIDEELFTDNIKTEVREQKITWTDHSGTENYVSPHQTAVNSNGIIAWWQCNEVGKEEVRIRLKEKKVLTWKPPVNTLEQPIFRDGILYFYENHLIIKYKDNHYQRLFIFNIKTLKEEEILINALTIQVKIIENELFLGGFYQDEEFIKITMHPDHFEKENIDEAYLHQRNITFD</sequence>
<reference evidence="2 4" key="2">
    <citation type="submission" date="2016-11" db="EMBL/GenBank/DDBJ databases">
        <authorList>
            <person name="Jaros S."/>
            <person name="Januszkiewicz K."/>
            <person name="Wedrychowicz H."/>
        </authorList>
    </citation>
    <scope>NUCLEOTIDE SEQUENCE [LARGE SCALE GENOMIC DNA]</scope>
    <source>
        <strain evidence="2 4">DSM 27621</strain>
    </source>
</reference>